<dbReference type="Proteomes" id="UP001214628">
    <property type="component" value="Chromosome 3"/>
</dbReference>
<accession>A0AAF0FCF6</accession>
<feature type="transmembrane region" description="Helical" evidence="2">
    <location>
        <begin position="30"/>
        <end position="49"/>
    </location>
</feature>
<keyword evidence="2" id="KW-1133">Transmembrane helix</keyword>
<feature type="transmembrane region" description="Helical" evidence="2">
    <location>
        <begin position="232"/>
        <end position="254"/>
    </location>
</feature>
<evidence type="ECO:0000313" key="4">
    <source>
        <dbReference type="Proteomes" id="UP001214628"/>
    </source>
</evidence>
<protein>
    <recommendedName>
        <fullName evidence="5">Transmembrane protein</fullName>
    </recommendedName>
</protein>
<reference evidence="3" key="1">
    <citation type="submission" date="2023-02" db="EMBL/GenBank/DDBJ databases">
        <title>Mating type loci evolution in Malassezia.</title>
        <authorList>
            <person name="Coelho M.A."/>
        </authorList>
    </citation>
    <scope>NUCLEOTIDE SEQUENCE</scope>
    <source>
        <strain evidence="3">CBS 14136</strain>
    </source>
</reference>
<feature type="compositionally biased region" description="Polar residues" evidence="1">
    <location>
        <begin position="177"/>
        <end position="194"/>
    </location>
</feature>
<dbReference type="EMBL" id="CP118377">
    <property type="protein sequence ID" value="WFD43721.1"/>
    <property type="molecule type" value="Genomic_DNA"/>
</dbReference>
<feature type="compositionally biased region" description="Polar residues" evidence="1">
    <location>
        <begin position="67"/>
        <end position="106"/>
    </location>
</feature>
<keyword evidence="2" id="KW-0472">Membrane</keyword>
<feature type="region of interest" description="Disordered" evidence="1">
    <location>
        <begin position="159"/>
        <end position="194"/>
    </location>
</feature>
<evidence type="ECO:0000256" key="2">
    <source>
        <dbReference type="SAM" id="Phobius"/>
    </source>
</evidence>
<proteinExistence type="predicted"/>
<name>A0AAF0FCF6_9BASI</name>
<keyword evidence="2" id="KW-0812">Transmembrane</keyword>
<evidence type="ECO:0008006" key="5">
    <source>
        <dbReference type="Google" id="ProtNLM"/>
    </source>
</evidence>
<sequence length="354" mass="38407">MQTVSDTPDAPVDRHVLDQAAHRLNVDKTYVLAASGVAFLGGIAGAMVYTMRRGQNPAELQRLHKSVSNSSQPVAIRTSQQNPLTSSTPVSRQTVDTRGTYRTSNEMHPLSSARPVVELRHTSLASSEKSNEETPSDPLPASKGPLSIFREMNAAIFSAFRENRSDPKSTPAKGLRRSTNASLSPSIPNTSQSLRTAPTNYGVGVLHKTPQLLPAGVQQETAQASSRNDGPLLAFGAFSLATLLVTGMSLAVVVSVRHTLQISSVEEFADWMHEHMPRIGRSSSLADYIPSITTGSEPSGWTGPLPDDVPDRLSHTEDPLEWAQLAQVQLDRELAQHNADRQARREQRAKQVVT</sequence>
<evidence type="ECO:0000256" key="1">
    <source>
        <dbReference type="SAM" id="MobiDB-lite"/>
    </source>
</evidence>
<feature type="region of interest" description="Disordered" evidence="1">
    <location>
        <begin position="293"/>
        <end position="314"/>
    </location>
</feature>
<keyword evidence="4" id="KW-1185">Reference proteome</keyword>
<dbReference type="AlphaFoldDB" id="A0AAF0FCF6"/>
<evidence type="ECO:0000313" key="3">
    <source>
        <dbReference type="EMBL" id="WFD43721.1"/>
    </source>
</evidence>
<gene>
    <name evidence="3" type="ORF">MPSI1_002385</name>
</gene>
<feature type="region of interest" description="Disordered" evidence="1">
    <location>
        <begin position="67"/>
        <end position="145"/>
    </location>
</feature>
<organism evidence="3 4">
    <name type="scientific">Malassezia psittaci</name>
    <dbReference type="NCBI Taxonomy" id="1821823"/>
    <lineage>
        <taxon>Eukaryota</taxon>
        <taxon>Fungi</taxon>
        <taxon>Dikarya</taxon>
        <taxon>Basidiomycota</taxon>
        <taxon>Ustilaginomycotina</taxon>
        <taxon>Malasseziomycetes</taxon>
        <taxon>Malasseziales</taxon>
        <taxon>Malasseziaceae</taxon>
        <taxon>Malassezia</taxon>
    </lineage>
</organism>